<feature type="transmembrane region" description="Helical" evidence="7">
    <location>
        <begin position="289"/>
        <end position="314"/>
    </location>
</feature>
<dbReference type="Proteomes" id="UP000000657">
    <property type="component" value="Chromosome"/>
</dbReference>
<evidence type="ECO:0000256" key="6">
    <source>
        <dbReference type="SAM" id="MobiDB-lite"/>
    </source>
</evidence>
<feature type="transmembrane region" description="Helical" evidence="7">
    <location>
        <begin position="378"/>
        <end position="399"/>
    </location>
</feature>
<feature type="transmembrane region" description="Helical" evidence="7">
    <location>
        <begin position="320"/>
        <end position="340"/>
    </location>
</feature>
<dbReference type="PANTHER" id="PTHR30250">
    <property type="entry name" value="PST FAMILY PREDICTED COLANIC ACID TRANSPORTER"/>
    <property type="match status" value="1"/>
</dbReference>
<feature type="region of interest" description="Disordered" evidence="6">
    <location>
        <begin position="442"/>
        <end position="584"/>
    </location>
</feature>
<feature type="compositionally biased region" description="Basic and acidic residues" evidence="6">
    <location>
        <begin position="575"/>
        <end position="584"/>
    </location>
</feature>
<feature type="region of interest" description="Disordered" evidence="6">
    <location>
        <begin position="407"/>
        <end position="428"/>
    </location>
</feature>
<organism evidence="8 9">
    <name type="scientific">Frankia alni (strain DSM 45986 / CECT 9034 / ACN14a)</name>
    <dbReference type="NCBI Taxonomy" id="326424"/>
    <lineage>
        <taxon>Bacteria</taxon>
        <taxon>Bacillati</taxon>
        <taxon>Actinomycetota</taxon>
        <taxon>Actinomycetes</taxon>
        <taxon>Frankiales</taxon>
        <taxon>Frankiaceae</taxon>
        <taxon>Frankia</taxon>
    </lineage>
</organism>
<feature type="compositionally biased region" description="Low complexity" evidence="6">
    <location>
        <begin position="506"/>
        <end position="518"/>
    </location>
</feature>
<comment type="subcellular location">
    <subcellularLocation>
        <location evidence="1">Cell membrane</location>
        <topology evidence="1">Multi-pass membrane protein</topology>
    </subcellularLocation>
</comment>
<feature type="transmembrane region" description="Helical" evidence="7">
    <location>
        <begin position="137"/>
        <end position="155"/>
    </location>
</feature>
<keyword evidence="3 7" id="KW-0812">Transmembrane</keyword>
<reference evidence="8 9" key="1">
    <citation type="journal article" date="2007" name="Genome Res.">
        <title>Genome characteristics of facultatively symbiotic Frankia sp. strains reflect host range and host plant biogeography.</title>
        <authorList>
            <person name="Normand P."/>
            <person name="Lapierre P."/>
            <person name="Tisa L.S."/>
            <person name="Gogarten J.P."/>
            <person name="Alloisio N."/>
            <person name="Bagnarol E."/>
            <person name="Bassi C.A."/>
            <person name="Berry A.M."/>
            <person name="Bickhart D.M."/>
            <person name="Choisne N."/>
            <person name="Couloux A."/>
            <person name="Cournoyer B."/>
            <person name="Cruveiller S."/>
            <person name="Daubin V."/>
            <person name="Demange N."/>
            <person name="Francino M.P."/>
            <person name="Goltsman E."/>
            <person name="Huang Y."/>
            <person name="Kopp O.R."/>
            <person name="Labarre L."/>
            <person name="Lapidus A."/>
            <person name="Lavire C."/>
            <person name="Marechal J."/>
            <person name="Martinez M."/>
            <person name="Mastronunzio J.E."/>
            <person name="Mullin B.C."/>
            <person name="Niemann J."/>
            <person name="Pujic P."/>
            <person name="Rawnsley T."/>
            <person name="Rouy Z."/>
            <person name="Schenowitz C."/>
            <person name="Sellstedt A."/>
            <person name="Tavares F."/>
            <person name="Tomkins J.P."/>
            <person name="Vallenet D."/>
            <person name="Valverde C."/>
            <person name="Wall L.G."/>
            <person name="Wang Y."/>
            <person name="Medigue C."/>
            <person name="Benson D.R."/>
        </authorList>
    </citation>
    <scope>NUCLEOTIDE SEQUENCE [LARGE SCALE GENOMIC DNA]</scope>
    <source>
        <strain evidence="9">DSM 45986 / CECT 9034 / ACN14a</strain>
    </source>
</reference>
<dbReference type="eggNOG" id="COG2244">
    <property type="taxonomic scope" value="Bacteria"/>
</dbReference>
<feature type="compositionally biased region" description="Basic and acidic residues" evidence="6">
    <location>
        <begin position="473"/>
        <end position="489"/>
    </location>
</feature>
<evidence type="ECO:0000256" key="2">
    <source>
        <dbReference type="ARBA" id="ARBA00022475"/>
    </source>
</evidence>
<evidence type="ECO:0000313" key="8">
    <source>
        <dbReference type="EMBL" id="CAJ64740.1"/>
    </source>
</evidence>
<dbReference type="HOGENOM" id="CLU_466730_0_0_11"/>
<feature type="compositionally biased region" description="Basic and acidic residues" evidence="6">
    <location>
        <begin position="520"/>
        <end position="541"/>
    </location>
</feature>
<evidence type="ECO:0000256" key="7">
    <source>
        <dbReference type="SAM" id="Phobius"/>
    </source>
</evidence>
<dbReference type="GO" id="GO:0005886">
    <property type="term" value="C:plasma membrane"/>
    <property type="evidence" value="ECO:0007669"/>
    <property type="project" value="UniProtKB-SubCell"/>
</dbReference>
<feature type="transmembrane region" description="Helical" evidence="7">
    <location>
        <begin position="70"/>
        <end position="92"/>
    </location>
</feature>
<dbReference type="STRING" id="326424.FRAAL6116"/>
<keyword evidence="5 7" id="KW-0472">Membrane</keyword>
<evidence type="ECO:0000256" key="5">
    <source>
        <dbReference type="ARBA" id="ARBA00023136"/>
    </source>
</evidence>
<proteinExistence type="predicted"/>
<dbReference type="InterPro" id="IPR050833">
    <property type="entry name" value="Poly_Biosynth_Transport"/>
</dbReference>
<dbReference type="EMBL" id="CT573213">
    <property type="protein sequence ID" value="CAJ64740.1"/>
    <property type="molecule type" value="Genomic_DNA"/>
</dbReference>
<name>Q0RCT4_FRAAA</name>
<evidence type="ECO:0000256" key="1">
    <source>
        <dbReference type="ARBA" id="ARBA00004651"/>
    </source>
</evidence>
<dbReference type="AlphaFoldDB" id="Q0RCT4"/>
<feature type="transmembrane region" description="Helical" evidence="7">
    <location>
        <begin position="161"/>
        <end position="179"/>
    </location>
</feature>
<evidence type="ECO:0000256" key="4">
    <source>
        <dbReference type="ARBA" id="ARBA00022989"/>
    </source>
</evidence>
<protein>
    <submittedName>
        <fullName evidence="8">Uncharacterized protein</fullName>
    </submittedName>
</protein>
<dbReference type="PANTHER" id="PTHR30250:SF11">
    <property type="entry name" value="O-ANTIGEN TRANSPORTER-RELATED"/>
    <property type="match status" value="1"/>
</dbReference>
<dbReference type="KEGG" id="fal:FRAAL6116"/>
<feature type="transmembrane region" description="Helical" evidence="7">
    <location>
        <begin position="352"/>
        <end position="372"/>
    </location>
</feature>
<keyword evidence="9" id="KW-1185">Reference proteome</keyword>
<accession>Q0RCT4</accession>
<gene>
    <name evidence="8" type="ordered locus">FRAAL6116</name>
</gene>
<feature type="transmembrane region" description="Helical" evidence="7">
    <location>
        <begin position="98"/>
        <end position="116"/>
    </location>
</feature>
<keyword evidence="4 7" id="KW-1133">Transmembrane helix</keyword>
<keyword evidence="2" id="KW-1003">Cell membrane</keyword>
<sequence>MASTAITGVLGIAFWAIAAWKYSPENVGRASTAVSTMLLLSGLAQLNQQNILPATIPAAMKPRRKIIRDAYVLSGLLATVLALGFVALFGHSTFLGDFSPWFSVFFVAAVAFWCVFTLQDSVLAGLRKAPWVPIENAFFALSKLVLLFVFATLGISAGLFFAWTAPVFLLVLVINTLVWRRVLPKKGVPDARTGPLPVAVAAAAAPRRRADWYIISDMAGGLVQLAATTLLPVIVSARLGYEATAYFYTSWNLVSVFDQLMGGATASLTVEGTRESSRVSAHILSMVKFLLAFIVPVALLTAIFSGTLLGVFGSEYSHEGTNLLACLALGAIFRATILLAVTISRVQRKARLLLAIQGSVSVCLLTTALIVGSHGLTAIGLAYLACHVVIALAVVPIYVKALRRPSPAPDAARAGLREPAPTRGRPVLPLPYADVRELSLAAPEQSDPYLPDPDPYLPDPDSYLPDSETTWLIERRPSLPDPRQADHSGPHQTDPRQPGARPPGSPARGAGPAMPSARDYPARDYPAREYPAREYPAREYVADPAGAGGELDPPRSSPEPSGQTGRRDRRLASPHSDHHMRTVL</sequence>
<evidence type="ECO:0000313" key="9">
    <source>
        <dbReference type="Proteomes" id="UP000000657"/>
    </source>
</evidence>
<evidence type="ECO:0000256" key="3">
    <source>
        <dbReference type="ARBA" id="ARBA00022692"/>
    </source>
</evidence>